<dbReference type="STRING" id="101127.A0A1X2G9Y4"/>
<dbReference type="GO" id="GO:0006298">
    <property type="term" value="P:mismatch repair"/>
    <property type="evidence" value="ECO:0007669"/>
    <property type="project" value="TreeGrafter"/>
</dbReference>
<evidence type="ECO:0000313" key="5">
    <source>
        <dbReference type="Proteomes" id="UP000242146"/>
    </source>
</evidence>
<dbReference type="GO" id="GO:0006284">
    <property type="term" value="P:base-excision repair"/>
    <property type="evidence" value="ECO:0007669"/>
    <property type="project" value="TreeGrafter"/>
</dbReference>
<evidence type="ECO:0000313" key="4">
    <source>
        <dbReference type="EMBL" id="ORX48800.1"/>
    </source>
</evidence>
<dbReference type="GO" id="GO:0005662">
    <property type="term" value="C:DNA replication factor A complex"/>
    <property type="evidence" value="ECO:0007669"/>
    <property type="project" value="TreeGrafter"/>
</dbReference>
<dbReference type="Gene3D" id="2.40.50.140">
    <property type="entry name" value="Nucleic acid-binding proteins"/>
    <property type="match status" value="1"/>
</dbReference>
<comment type="similarity">
    <text evidence="2">Belongs to the replication factor A protein 3 family.</text>
</comment>
<dbReference type="GO" id="GO:0003684">
    <property type="term" value="F:damaged DNA binding"/>
    <property type="evidence" value="ECO:0007669"/>
    <property type="project" value="TreeGrafter"/>
</dbReference>
<evidence type="ECO:0000256" key="2">
    <source>
        <dbReference type="ARBA" id="ARBA00009761"/>
    </source>
</evidence>
<dbReference type="EMBL" id="MCGT01000028">
    <property type="protein sequence ID" value="ORX48800.1"/>
    <property type="molecule type" value="Genomic_DNA"/>
</dbReference>
<name>A0A1X2G9Y4_9FUNG</name>
<comment type="caution">
    <text evidence="4">The sequence shown here is derived from an EMBL/GenBank/DDBJ whole genome shotgun (WGS) entry which is preliminary data.</text>
</comment>
<dbReference type="InterPro" id="IPR013970">
    <property type="entry name" value="Rfa2"/>
</dbReference>
<proteinExistence type="inferred from homology"/>
<dbReference type="GO" id="GO:0006289">
    <property type="term" value="P:nucleotide-excision repair"/>
    <property type="evidence" value="ECO:0007669"/>
    <property type="project" value="TreeGrafter"/>
</dbReference>
<evidence type="ECO:0000256" key="1">
    <source>
        <dbReference type="ARBA" id="ARBA00004123"/>
    </source>
</evidence>
<dbReference type="PANTHER" id="PTHR15114">
    <property type="entry name" value="REPLICATION PROTEIN A3"/>
    <property type="match status" value="1"/>
</dbReference>
<dbReference type="SUPFAM" id="SSF50249">
    <property type="entry name" value="Nucleic acid-binding proteins"/>
    <property type="match status" value="1"/>
</dbReference>
<sequence length="91" mass="10073">MDKPTERINSQLREKYVGHTIRISGKVNSFTGDTSIITASDGGQVLIKLNGQSKWASQFVEVIGRVEPDLSIMEFSSVNLGDSFGKTIFFF</sequence>
<dbReference type="OrthoDB" id="188186at2759"/>
<gene>
    <name evidence="4" type="ORF">DM01DRAFT_259878</name>
</gene>
<dbReference type="GO" id="GO:0006260">
    <property type="term" value="P:DNA replication"/>
    <property type="evidence" value="ECO:0007669"/>
    <property type="project" value="InterPro"/>
</dbReference>
<keyword evidence="3" id="KW-0539">Nucleus</keyword>
<keyword evidence="5" id="KW-1185">Reference proteome</keyword>
<dbReference type="GO" id="GO:0035861">
    <property type="term" value="C:site of double-strand break"/>
    <property type="evidence" value="ECO:0007669"/>
    <property type="project" value="TreeGrafter"/>
</dbReference>
<dbReference type="InterPro" id="IPR012340">
    <property type="entry name" value="NA-bd_OB-fold"/>
</dbReference>
<accession>A0A1X2G9Y4</accession>
<dbReference type="AlphaFoldDB" id="A0A1X2G9Y4"/>
<dbReference type="Proteomes" id="UP000242146">
    <property type="component" value="Unassembled WGS sequence"/>
</dbReference>
<dbReference type="GO" id="GO:0003697">
    <property type="term" value="F:single-stranded DNA binding"/>
    <property type="evidence" value="ECO:0007669"/>
    <property type="project" value="TreeGrafter"/>
</dbReference>
<protein>
    <submittedName>
        <fullName evidence="4">Replication factor A protein 3</fullName>
    </submittedName>
</protein>
<reference evidence="4 5" key="1">
    <citation type="submission" date="2016-07" db="EMBL/GenBank/DDBJ databases">
        <title>Pervasive Adenine N6-methylation of Active Genes in Fungi.</title>
        <authorList>
            <consortium name="DOE Joint Genome Institute"/>
            <person name="Mondo S.J."/>
            <person name="Dannebaum R.O."/>
            <person name="Kuo R.C."/>
            <person name="Labutti K."/>
            <person name="Haridas S."/>
            <person name="Kuo A."/>
            <person name="Salamov A."/>
            <person name="Ahrendt S.R."/>
            <person name="Lipzen A."/>
            <person name="Sullivan W."/>
            <person name="Andreopoulos W.B."/>
            <person name="Clum A."/>
            <person name="Lindquist E."/>
            <person name="Daum C."/>
            <person name="Ramamoorthy G.K."/>
            <person name="Gryganskyi A."/>
            <person name="Culley D."/>
            <person name="Magnuson J.K."/>
            <person name="James T.Y."/>
            <person name="O'Malley M.A."/>
            <person name="Stajich J.E."/>
            <person name="Spatafora J.W."/>
            <person name="Visel A."/>
            <person name="Grigoriev I.V."/>
        </authorList>
    </citation>
    <scope>NUCLEOTIDE SEQUENCE [LARGE SCALE GENOMIC DNA]</scope>
    <source>
        <strain evidence="4 5">NRRL 3301</strain>
    </source>
</reference>
<comment type="subcellular location">
    <subcellularLocation>
        <location evidence="1">Nucleus</location>
    </subcellularLocation>
</comment>
<dbReference type="GO" id="GO:0000724">
    <property type="term" value="P:double-strand break repair via homologous recombination"/>
    <property type="evidence" value="ECO:0007669"/>
    <property type="project" value="TreeGrafter"/>
</dbReference>
<dbReference type="PANTHER" id="PTHR15114:SF1">
    <property type="entry name" value="REPLICATION PROTEIN A 14 KDA SUBUNIT"/>
    <property type="match status" value="1"/>
</dbReference>
<dbReference type="Pfam" id="PF08661">
    <property type="entry name" value="Rep_fac-A_3"/>
    <property type="match status" value="1"/>
</dbReference>
<evidence type="ECO:0000256" key="3">
    <source>
        <dbReference type="ARBA" id="ARBA00023242"/>
    </source>
</evidence>
<organism evidence="4 5">
    <name type="scientific">Hesseltinella vesiculosa</name>
    <dbReference type="NCBI Taxonomy" id="101127"/>
    <lineage>
        <taxon>Eukaryota</taxon>
        <taxon>Fungi</taxon>
        <taxon>Fungi incertae sedis</taxon>
        <taxon>Mucoromycota</taxon>
        <taxon>Mucoromycotina</taxon>
        <taxon>Mucoromycetes</taxon>
        <taxon>Mucorales</taxon>
        <taxon>Cunninghamellaceae</taxon>
        <taxon>Hesseltinella</taxon>
    </lineage>
</organism>